<evidence type="ECO:0000256" key="1">
    <source>
        <dbReference type="SAM" id="Coils"/>
    </source>
</evidence>
<gene>
    <name evidence="2" type="ORF">SAMN05216219_3000</name>
</gene>
<feature type="coiled-coil region" evidence="1">
    <location>
        <begin position="191"/>
        <end position="288"/>
    </location>
</feature>
<sequence length="288" mass="31082">MDLTDVLSDLYLRAPTEFVTVRTARVQAARDDGDAELAKRIGRLSKPSTAAWLMNLLAARRTTDVDDIVELGALIRDAEKNMDAQDLRQLGKQRIALIRALARQGEALAAEAGQKVSAAAMLEVEQTLHAAMSDPAAADAARSGRLVRALSSNGIEPVDTDGAVAEPSVIIERASRPALRVVEDASSPRRLAEAEKKAEAAAAAAAAAKDEREGVREKHRALAGHRAELTRERQDLTARLSKLDEELSAIEREDDALRRAAASVDHRLDVAKRAADRAAERVASLRKK</sequence>
<dbReference type="AlphaFoldDB" id="A0A1I5DN67"/>
<protein>
    <submittedName>
        <fullName evidence="2">Uncharacterized protein</fullName>
    </submittedName>
</protein>
<dbReference type="RefSeq" id="WP_090712860.1">
    <property type="nucleotide sequence ID" value="NZ_FOVM01000010.1"/>
</dbReference>
<keyword evidence="3" id="KW-1185">Reference proteome</keyword>
<evidence type="ECO:0000313" key="3">
    <source>
        <dbReference type="Proteomes" id="UP000198867"/>
    </source>
</evidence>
<accession>A0A1I5DN67</accession>
<dbReference type="EMBL" id="FOVM01000010">
    <property type="protein sequence ID" value="SFO00648.1"/>
    <property type="molecule type" value="Genomic_DNA"/>
</dbReference>
<reference evidence="3" key="1">
    <citation type="submission" date="2016-10" db="EMBL/GenBank/DDBJ databases">
        <authorList>
            <person name="Varghese N."/>
            <person name="Submissions S."/>
        </authorList>
    </citation>
    <scope>NUCLEOTIDE SEQUENCE [LARGE SCALE GENOMIC DNA]</scope>
    <source>
        <strain evidence="3">CGMCC 1.11101</strain>
    </source>
</reference>
<keyword evidence="1" id="KW-0175">Coiled coil</keyword>
<proteinExistence type="predicted"/>
<organism evidence="2 3">
    <name type="scientific">Mycetocola miduiensis</name>
    <dbReference type="NCBI Taxonomy" id="995034"/>
    <lineage>
        <taxon>Bacteria</taxon>
        <taxon>Bacillati</taxon>
        <taxon>Actinomycetota</taxon>
        <taxon>Actinomycetes</taxon>
        <taxon>Micrococcales</taxon>
        <taxon>Microbacteriaceae</taxon>
        <taxon>Mycetocola</taxon>
    </lineage>
</organism>
<name>A0A1I5DN67_9MICO</name>
<dbReference type="OrthoDB" id="3541690at2"/>
<dbReference type="STRING" id="995034.SAMN05216219_3000"/>
<dbReference type="Proteomes" id="UP000198867">
    <property type="component" value="Unassembled WGS sequence"/>
</dbReference>
<evidence type="ECO:0000313" key="2">
    <source>
        <dbReference type="EMBL" id="SFO00648.1"/>
    </source>
</evidence>